<dbReference type="SUPFAM" id="SSF49265">
    <property type="entry name" value="Fibronectin type III"/>
    <property type="match status" value="1"/>
</dbReference>
<dbReference type="SMART" id="SM00060">
    <property type="entry name" value="FN3"/>
    <property type="match status" value="2"/>
</dbReference>
<dbReference type="PROSITE" id="PS50853">
    <property type="entry name" value="FN3"/>
    <property type="match status" value="1"/>
</dbReference>
<dbReference type="PANTHER" id="PTHR36251">
    <property type="entry name" value="FELS-1 PROPHAGE HOST SPECIFICITY PROTEIN-RELATED"/>
    <property type="match status" value="1"/>
</dbReference>
<dbReference type="CDD" id="cd00063">
    <property type="entry name" value="FN3"/>
    <property type="match status" value="1"/>
</dbReference>
<dbReference type="EMBL" id="CP138203">
    <property type="protein sequence ID" value="WPC72914.1"/>
    <property type="molecule type" value="Genomic_DNA"/>
</dbReference>
<dbReference type="InterPro" id="IPR015406">
    <property type="entry name" value="GpJ_CSF"/>
</dbReference>
<evidence type="ECO:0000313" key="3">
    <source>
        <dbReference type="Proteomes" id="UP001304071"/>
    </source>
</evidence>
<evidence type="ECO:0000259" key="1">
    <source>
        <dbReference type="PROSITE" id="PS50853"/>
    </source>
</evidence>
<gene>
    <name evidence="2" type="ORF">R8Z52_12340</name>
</gene>
<sequence length="1771" mass="188578">MNKPVVSGKKSSSSSTPYEADVDLRSIATAKILLALGEGEFEGGVDGKDIYLDGTPLISENGSSNFSGVSWAFRPGTVDQDYIPGFPGVESETSVGVELTSDVPWVHSITDSQLSAVVIRFSWPALRRQKSNGDLVGYEIKYRIEVSTDGGPYEVLADLSISGYAISTYERSTRVNLPEGSSWVVRVVRITPNQNDSSIADTMNIAAITEVIDLKLRYPNTALLGVEFDASQFNNIPTIAVHAKMRKVRVPDNYDPEERVYSGTWTGGFKYAYTNNPAWVTYDLIVENRFSIGDRVGAGFLNKFELYDIARYCDQLVSDGKGGMEHRYECNIYLQTATEAWQVLRDISAIYRGMVYWMQSQMMVRADMPRDPDYVITNANVIDGLFTYSGSDSRVKYTRALVSWDDPDNAYETDVTTTYDDDLQIRYGDNVVELSAYGCTRESEAQRRGKWAIYTNNNDRTVSFKMGMDGEIPQVGNIISVADKLISGSRIGGRISEVSSDGLTITVDSDIDFSSGSTIRVNLPSGISEARTIFEVSGRDVVISTPFSETPERFFQWVIESDALASQHFQIISAKKSDSDTIEYEFTGVAYNLNKYDYVDSGARLEERPVSNLPVGGQAAPSSVLISQSIHVEQTMAVTTMTIKWDEVDGAVSYDVQWRRDYSEWVSIPRTGQLSTQVKGVYTGQYIARVRAINAAGTASVPASSALTDITGKNGEPPALALFTTQSKAFSIQLNWAFSDDSEDTLYTEIEYADNSDGNSAQTLGNYAYPDQSHELSGLAAGVEFWFRARILDRTGNVSAWTAWVRGVSSTSSDEILSYLEGKIGTGELAPGLIEQIGDGIASDIDIEVDQKISEVNETISALSLDVNQKIDQTNQVVSDLSQDVNSRIDSSNQTVEELSNTVNQRIDETNQTVSNLSGDINDRIDDLKINFEEKIDGIGDDLIGYLSGDDENSPEDVLWYAGDDEDQDTFVGNVSITSASNQADYSQAKSISIVGGRVANNEASIARVDAASATRDEALSQSIAQITATVGNNSAAILAEQTARADADSALATDVNALTSRVGTTESQISTEASTRASADEALGSRIDTVTSTVGDNSAAILAEQTARANADSALAQDIDALTATVGDNSAAILAEQTARADADSALVTDVNALTSRVGTTESQISTEASTRASADEALGSRIDTVTSTVGDNSAAILAEQTARANADSALAQDIDALTATVGDNSAAILAEQTARADADSALATDVNALTSRVGTTESQISTEASTRASADEALGSRIDTVTSTVGDNSAAILAEQTARANADSALAQDIDALTATVGDNSAAIINESEVRTGQVSELDSRILDDALKTFGFLSGDDSSTDERFQWYAGDDDDEESFVGNVSATSASNERDYSLARQINTLKVSVGASEAAITDERLARVSADDALAESVVLVTAKIDDSNAAILAEQTARANADSALVQDIDALTATVGDNSAAILAEQTARADADSALATDVNALTSRVGTAESQISTEASTRASADEALGSRIDTVTSTVGNNSAAILAEQTARANADSALAQDIDALTATVGDNSAAILAEQTARADADSALAQDIQTLTATIDGLGDLGGIEATVQQVSETVANLDGAIKANWQVKTQVRADGKVVQAGVALGASIGEDGESRSEFLIMADTIGFLNLIDGKVHAPFVFDTVNDTAVLNSAIIGDASIGAAKFTEWLESEAVNEDGNPILRLNFVTGEIQLNASSSGGGRMTLNNEVIQVYDENNTLRVRLGIW</sequence>
<dbReference type="Proteomes" id="UP001304071">
    <property type="component" value="Chromosome 1"/>
</dbReference>
<feature type="domain" description="Fibronectin type-III" evidence="1">
    <location>
        <begin position="717"/>
        <end position="814"/>
    </location>
</feature>
<protein>
    <submittedName>
        <fullName evidence="2">DUF1983 domain-containing protein</fullName>
    </submittedName>
</protein>
<evidence type="ECO:0000313" key="2">
    <source>
        <dbReference type="EMBL" id="WPC72914.1"/>
    </source>
</evidence>
<dbReference type="InterPro" id="IPR053171">
    <property type="entry name" value="Viral_Tip_Attach_Protein"/>
</dbReference>
<dbReference type="RefSeq" id="WP_261892724.1">
    <property type="nucleotide sequence ID" value="NZ_AP024895.1"/>
</dbReference>
<dbReference type="PANTHER" id="PTHR36251:SF2">
    <property type="entry name" value="GIFSY-2 PROPHAGE HOST SPECIFICITY PROTEIN J, PHAGE LAMBDA"/>
    <property type="match status" value="1"/>
</dbReference>
<keyword evidence="3" id="KW-1185">Reference proteome</keyword>
<proteinExistence type="predicted"/>
<dbReference type="Pfam" id="PF09327">
    <property type="entry name" value="Phage_Tail_Tip"/>
    <property type="match status" value="1"/>
</dbReference>
<dbReference type="InterPro" id="IPR003961">
    <property type="entry name" value="FN3_dom"/>
</dbReference>
<accession>A0ABZ0Q911</accession>
<name>A0ABZ0Q911_9VIBR</name>
<reference evidence="2 3" key="1">
    <citation type="submission" date="2023-11" db="EMBL/GenBank/DDBJ databases">
        <title>Plant-associative lifestyle of Vibrio porteresiae and its evolutionary dynamics.</title>
        <authorList>
            <person name="Rameshkumar N."/>
            <person name="Kirti K."/>
        </authorList>
    </citation>
    <scope>NUCLEOTIDE SEQUENCE [LARGE SCALE GENOMIC DNA]</scope>
    <source>
        <strain evidence="2 3">MSSRF30</strain>
    </source>
</reference>
<dbReference type="InterPro" id="IPR055385">
    <property type="entry name" value="GpJ_HDII-ins2"/>
</dbReference>
<organism evidence="2 3">
    <name type="scientific">Vibrio porteresiae DSM 19223</name>
    <dbReference type="NCBI Taxonomy" id="1123496"/>
    <lineage>
        <taxon>Bacteria</taxon>
        <taxon>Pseudomonadati</taxon>
        <taxon>Pseudomonadota</taxon>
        <taxon>Gammaproteobacteria</taxon>
        <taxon>Vibrionales</taxon>
        <taxon>Vibrionaceae</taxon>
        <taxon>Vibrio</taxon>
    </lineage>
</organism>
<dbReference type="InterPro" id="IPR013783">
    <property type="entry name" value="Ig-like_fold"/>
</dbReference>
<dbReference type="Pfam" id="PF24801">
    <property type="entry name" value="FNIII-A_GpJ"/>
    <property type="match status" value="1"/>
</dbReference>
<dbReference type="InterPro" id="IPR036116">
    <property type="entry name" value="FN3_sf"/>
</dbReference>
<dbReference type="Gene3D" id="2.60.40.10">
    <property type="entry name" value="Immunoglobulins"/>
    <property type="match status" value="1"/>
</dbReference>